<dbReference type="Proteomes" id="UP000281468">
    <property type="component" value="Unassembled WGS sequence"/>
</dbReference>
<dbReference type="AlphaFoldDB" id="A0A3M7EGX3"/>
<name>A0A3M7EGX3_HORWE</name>
<dbReference type="VEuPathDB" id="FungiDB:BTJ68_08352"/>
<feature type="compositionally biased region" description="Acidic residues" evidence="1">
    <location>
        <begin position="231"/>
        <end position="240"/>
    </location>
</feature>
<evidence type="ECO:0000313" key="2">
    <source>
        <dbReference type="EMBL" id="RMY75597.1"/>
    </source>
</evidence>
<organism evidence="2 3">
    <name type="scientific">Hortaea werneckii</name>
    <name type="common">Black yeast</name>
    <name type="synonym">Cladosporium werneckii</name>
    <dbReference type="NCBI Taxonomy" id="91943"/>
    <lineage>
        <taxon>Eukaryota</taxon>
        <taxon>Fungi</taxon>
        <taxon>Dikarya</taxon>
        <taxon>Ascomycota</taxon>
        <taxon>Pezizomycotina</taxon>
        <taxon>Dothideomycetes</taxon>
        <taxon>Dothideomycetidae</taxon>
        <taxon>Mycosphaerellales</taxon>
        <taxon>Teratosphaeriaceae</taxon>
        <taxon>Hortaea</taxon>
    </lineage>
</organism>
<sequence length="274" mass="31370">MDEVSEFASRFLHGKFATITLGEDLVYRIPEYLCEKFRAPCPILYRELMVKMDTNQSTTLCLALDRRTFELFLFWLSESRLPDLAESIKMVPVQVRENFCNAHLNILAELWMFAWAHSIRNLQNEVIISLLEVLSCGTVKPEMLSGYFTSIEESQLEDVLLLEVAHGLLRGHYTTKEEEHFARLDGFFSTFTALTRGEGKLDPKETSPSIRWNNERDADAFLVSENKPDGGSDEETEDEDGGRVRSKAQHLPEEDIRNRNGVCSRVINISEKEG</sequence>
<reference evidence="2 3" key="1">
    <citation type="journal article" date="2018" name="BMC Genomics">
        <title>Genomic evidence for intraspecific hybridization in a clonal and extremely halotolerant yeast.</title>
        <authorList>
            <person name="Gostincar C."/>
            <person name="Stajich J.E."/>
            <person name="Zupancic J."/>
            <person name="Zalar P."/>
            <person name="Gunde-Cimerman N."/>
        </authorList>
    </citation>
    <scope>NUCLEOTIDE SEQUENCE [LARGE SCALE GENOMIC DNA]</scope>
    <source>
        <strain evidence="2 3">EXF-171</strain>
    </source>
</reference>
<accession>A0A3M7EGX3</accession>
<evidence type="ECO:0008006" key="4">
    <source>
        <dbReference type="Google" id="ProtNLM"/>
    </source>
</evidence>
<gene>
    <name evidence="2" type="ORF">D0862_13902</name>
</gene>
<proteinExistence type="predicted"/>
<evidence type="ECO:0000313" key="3">
    <source>
        <dbReference type="Proteomes" id="UP000281468"/>
    </source>
</evidence>
<feature type="region of interest" description="Disordered" evidence="1">
    <location>
        <begin position="217"/>
        <end position="259"/>
    </location>
</feature>
<comment type="caution">
    <text evidence="2">The sequence shown here is derived from an EMBL/GenBank/DDBJ whole genome shotgun (WGS) entry which is preliminary data.</text>
</comment>
<dbReference type="EMBL" id="QWIQ01000831">
    <property type="protein sequence ID" value="RMY75597.1"/>
    <property type="molecule type" value="Genomic_DNA"/>
</dbReference>
<evidence type="ECO:0000256" key="1">
    <source>
        <dbReference type="SAM" id="MobiDB-lite"/>
    </source>
</evidence>
<protein>
    <recommendedName>
        <fullName evidence="4">BTB domain-containing protein</fullName>
    </recommendedName>
</protein>